<protein>
    <recommendedName>
        <fullName evidence="1">TIM-barrel domain-containing protein</fullName>
    </recommendedName>
</protein>
<dbReference type="PIRSF" id="PIRSF034452">
    <property type="entry name" value="TIM-br_sig_trnsd"/>
    <property type="match status" value="1"/>
</dbReference>
<dbReference type="GO" id="GO:0003824">
    <property type="term" value="F:catalytic activity"/>
    <property type="evidence" value="ECO:0007669"/>
    <property type="project" value="InterPro"/>
</dbReference>
<evidence type="ECO:0000313" key="2">
    <source>
        <dbReference type="EMBL" id="KKL91405.1"/>
    </source>
</evidence>
<dbReference type="SUPFAM" id="SSF51621">
    <property type="entry name" value="Phosphoenolpyruvate/pyruvate domain"/>
    <property type="match status" value="1"/>
</dbReference>
<proteinExistence type="predicted"/>
<sequence>MIVKRHSKEEVLADMHKKIEKGKPLFLAACGTGLVAKLLEKAGADFIVTFSGARLRNNGWGTMSQWWPILDSNAQVMDNTEHDIITSIKGDACILTCVQANDPLRDMTMVLEHLKKIGVMAISHVGPSIGYYEKSSLMYKVLTQAGITLENEIEMLKLAKEMDLITFGMSFDLEDTGAIMKGALPDAFCFHAGTTKGGLVGFDTPYTVEETARRTEEANRIALKIKPDVILVAHGAALETPEEGQYILDHTSCHGVWTGSATERIPIERAVLETAGKFSALKLKK</sequence>
<dbReference type="PANTHER" id="PTHR31862:SF1">
    <property type="entry name" value="UPF0261 DOMAIN PROTEIN (AFU_ORTHOLOGUE AFUA_1G10120)"/>
    <property type="match status" value="1"/>
</dbReference>
<dbReference type="InterPro" id="IPR015813">
    <property type="entry name" value="Pyrv/PenolPyrv_kinase-like_dom"/>
</dbReference>
<dbReference type="InterPro" id="IPR013785">
    <property type="entry name" value="Aldolase_TIM"/>
</dbReference>
<gene>
    <name evidence="2" type="ORF">LCGC14_1895000</name>
</gene>
<name>A0A0F9IC69_9ZZZZ</name>
<dbReference type="PANTHER" id="PTHR31862">
    <property type="entry name" value="UPF0261 DOMAIN PROTEIN (AFU_ORTHOLOGUE AFUA_1G10120)"/>
    <property type="match status" value="1"/>
</dbReference>
<dbReference type="Gene3D" id="3.20.20.70">
    <property type="entry name" value="Aldolase class I"/>
    <property type="match status" value="1"/>
</dbReference>
<feature type="domain" description="TIM-barrel" evidence="1">
    <location>
        <begin position="10"/>
        <end position="280"/>
    </location>
</feature>
<dbReference type="AlphaFoldDB" id="A0A0F9IC69"/>
<reference evidence="2" key="1">
    <citation type="journal article" date="2015" name="Nature">
        <title>Complex archaea that bridge the gap between prokaryotes and eukaryotes.</title>
        <authorList>
            <person name="Spang A."/>
            <person name="Saw J.H."/>
            <person name="Jorgensen S.L."/>
            <person name="Zaremba-Niedzwiedzka K."/>
            <person name="Martijn J."/>
            <person name="Lind A.E."/>
            <person name="van Eijk R."/>
            <person name="Schleper C."/>
            <person name="Guy L."/>
            <person name="Ettema T.J."/>
        </authorList>
    </citation>
    <scope>NUCLEOTIDE SEQUENCE</scope>
</reference>
<evidence type="ECO:0000259" key="1">
    <source>
        <dbReference type="Pfam" id="PF09370"/>
    </source>
</evidence>
<dbReference type="Pfam" id="PF09370">
    <property type="entry name" value="PEP_hydrolase"/>
    <property type="match status" value="1"/>
</dbReference>
<organism evidence="2">
    <name type="scientific">marine sediment metagenome</name>
    <dbReference type="NCBI Taxonomy" id="412755"/>
    <lineage>
        <taxon>unclassified sequences</taxon>
        <taxon>metagenomes</taxon>
        <taxon>ecological metagenomes</taxon>
    </lineage>
</organism>
<dbReference type="EMBL" id="LAZR01019738">
    <property type="protein sequence ID" value="KKL91405.1"/>
    <property type="molecule type" value="Genomic_DNA"/>
</dbReference>
<dbReference type="InterPro" id="IPR051353">
    <property type="entry name" value="Tobamovirus_resist_UPF0261"/>
</dbReference>
<comment type="caution">
    <text evidence="2">The sequence shown here is derived from an EMBL/GenBank/DDBJ whole genome shotgun (WGS) entry which is preliminary data.</text>
</comment>
<accession>A0A0F9IC69</accession>
<dbReference type="InterPro" id="IPR009215">
    <property type="entry name" value="TIM-br_IGPS-like"/>
</dbReference>